<accession>A0A3M8AN36</accession>
<keyword evidence="1" id="KW-1133">Transmembrane helix</keyword>
<reference evidence="3 4" key="1">
    <citation type="submission" date="2018-10" db="EMBL/GenBank/DDBJ databases">
        <title>Phylogenomics of Brevibacillus.</title>
        <authorList>
            <person name="Dunlap C."/>
        </authorList>
    </citation>
    <scope>NUCLEOTIDE SEQUENCE [LARGE SCALE GENOMIC DNA]</scope>
    <source>
        <strain evidence="3 4">NRRL NRS 1219</strain>
    </source>
</reference>
<dbReference type="OrthoDB" id="2974362at2"/>
<keyword evidence="5" id="KW-1185">Reference proteome</keyword>
<feature type="transmembrane region" description="Helical" evidence="1">
    <location>
        <begin position="6"/>
        <end position="27"/>
    </location>
</feature>
<keyword evidence="1" id="KW-0812">Transmembrane</keyword>
<dbReference type="EMBL" id="BJOD01000127">
    <property type="protein sequence ID" value="GED28823.1"/>
    <property type="molecule type" value="Genomic_DNA"/>
</dbReference>
<dbReference type="EMBL" id="RHHN01000055">
    <property type="protein sequence ID" value="RNB52612.1"/>
    <property type="molecule type" value="Genomic_DNA"/>
</dbReference>
<sequence>MEQLLQISLTTLWIIVILLILILIRFFKMIGNTQKKRSLSGSELGLAYGTKFPVEILRSIEDKEFSVSNPEGDGTLLIVTSYSCSPCRSVYPIQNTIVSSYPRLKVINIMISNSGQAWEISDKFGLDSSKISLITMEQLHTIGISTFPYSYLLTSDGTIISKGVTNFKEHFDLLIANQKTA</sequence>
<comment type="caution">
    <text evidence="3">The sequence shown here is derived from an EMBL/GenBank/DDBJ whole genome shotgun (WGS) entry which is preliminary data.</text>
</comment>
<dbReference type="RefSeq" id="WP_026558531.1">
    <property type="nucleotide sequence ID" value="NZ_BJOD01000127.1"/>
</dbReference>
<evidence type="ECO:0000256" key="1">
    <source>
        <dbReference type="SAM" id="Phobius"/>
    </source>
</evidence>
<reference evidence="2 5" key="2">
    <citation type="submission" date="2019-06" db="EMBL/GenBank/DDBJ databases">
        <title>Whole genome shotgun sequence of Brevibacillus agri NBRC 15538.</title>
        <authorList>
            <person name="Hosoyama A."/>
            <person name="Uohara A."/>
            <person name="Ohji S."/>
            <person name="Ichikawa N."/>
        </authorList>
    </citation>
    <scope>NUCLEOTIDE SEQUENCE [LARGE SCALE GENOMIC DNA]</scope>
    <source>
        <strain evidence="2 5">NBRC 15538</strain>
    </source>
</reference>
<proteinExistence type="predicted"/>
<protein>
    <recommendedName>
        <fullName evidence="6">Thioredoxin domain-containing protein</fullName>
    </recommendedName>
</protein>
<evidence type="ECO:0000313" key="2">
    <source>
        <dbReference type="EMBL" id="GED28823.1"/>
    </source>
</evidence>
<organism evidence="3 4">
    <name type="scientific">Brevibacillus agri</name>
    <dbReference type="NCBI Taxonomy" id="51101"/>
    <lineage>
        <taxon>Bacteria</taxon>
        <taxon>Bacillati</taxon>
        <taxon>Bacillota</taxon>
        <taxon>Bacilli</taxon>
        <taxon>Bacillales</taxon>
        <taxon>Paenibacillaceae</taxon>
        <taxon>Brevibacillus</taxon>
    </lineage>
</organism>
<dbReference type="Proteomes" id="UP000317180">
    <property type="component" value="Unassembled WGS sequence"/>
</dbReference>
<dbReference type="SUPFAM" id="SSF52833">
    <property type="entry name" value="Thioredoxin-like"/>
    <property type="match status" value="1"/>
</dbReference>
<evidence type="ECO:0000313" key="4">
    <source>
        <dbReference type="Proteomes" id="UP000276178"/>
    </source>
</evidence>
<dbReference type="Gene3D" id="3.40.30.10">
    <property type="entry name" value="Glutaredoxin"/>
    <property type="match status" value="1"/>
</dbReference>
<evidence type="ECO:0000313" key="5">
    <source>
        <dbReference type="Proteomes" id="UP000317180"/>
    </source>
</evidence>
<name>A0A3M8AN36_9BACL</name>
<dbReference type="Proteomes" id="UP000276178">
    <property type="component" value="Unassembled WGS sequence"/>
</dbReference>
<keyword evidence="1" id="KW-0472">Membrane</keyword>
<dbReference type="AlphaFoldDB" id="A0A3M8AN36"/>
<dbReference type="InterPro" id="IPR036249">
    <property type="entry name" value="Thioredoxin-like_sf"/>
</dbReference>
<gene>
    <name evidence="2" type="ORF">BAG01nite_49250</name>
    <name evidence="3" type="ORF">EB820_18710</name>
</gene>
<evidence type="ECO:0008006" key="6">
    <source>
        <dbReference type="Google" id="ProtNLM"/>
    </source>
</evidence>
<evidence type="ECO:0000313" key="3">
    <source>
        <dbReference type="EMBL" id="RNB52612.1"/>
    </source>
</evidence>